<evidence type="ECO:0000313" key="1">
    <source>
        <dbReference type="EMBL" id="KKM23614.1"/>
    </source>
</evidence>
<protein>
    <submittedName>
        <fullName evidence="1">Uncharacterized protein</fullName>
    </submittedName>
</protein>
<dbReference type="AlphaFoldDB" id="A0A0F9IUF2"/>
<reference evidence="1" key="1">
    <citation type="journal article" date="2015" name="Nature">
        <title>Complex archaea that bridge the gap between prokaryotes and eukaryotes.</title>
        <authorList>
            <person name="Spang A."/>
            <person name="Saw J.H."/>
            <person name="Jorgensen S.L."/>
            <person name="Zaremba-Niedzwiedzka K."/>
            <person name="Martijn J."/>
            <person name="Lind A.E."/>
            <person name="van Eijk R."/>
            <person name="Schleper C."/>
            <person name="Guy L."/>
            <person name="Ettema T.J."/>
        </authorList>
    </citation>
    <scope>NUCLEOTIDE SEQUENCE</scope>
</reference>
<accession>A0A0F9IUF2</accession>
<dbReference type="InterPro" id="IPR026325">
    <property type="entry name" value="DUF932"/>
</dbReference>
<dbReference type="EMBL" id="LAZR01013089">
    <property type="protein sequence ID" value="KKM23614.1"/>
    <property type="molecule type" value="Genomic_DNA"/>
</dbReference>
<comment type="caution">
    <text evidence="1">The sequence shown here is derived from an EMBL/GenBank/DDBJ whole genome shotgun (WGS) entry which is preliminary data.</text>
</comment>
<proteinExistence type="predicted"/>
<name>A0A0F9IUF2_9ZZZZ</name>
<gene>
    <name evidence="1" type="ORF">LCGC14_1613430</name>
</gene>
<organism evidence="1">
    <name type="scientific">marine sediment metagenome</name>
    <dbReference type="NCBI Taxonomy" id="412755"/>
    <lineage>
        <taxon>unclassified sequences</taxon>
        <taxon>metagenomes</taxon>
        <taxon>ecological metagenomes</taxon>
    </lineage>
</organism>
<sequence length="297" mass="33126">MPRRLNDGAGYGRAMNALVPARTETYSPIPHSFFLDTVSVEINNSRGLEVTGQRIYTNMNGHKLVGFTSVKHKGMESDPDFGLEMMIGYKNSYDKSMSAALVAGVSVMICSNGLIGGDMVTFTRKHTGTIQAELREKVKEAITAMRDGFSKLVLEVDIMRDYQLTPKQKAELMGVMYFEENMVTPNQLSIIKNEMKESPYFKGDSLWDLYNNVTESFKTSHPLSHIEDHIKLHSFMIDVAGINSEEINEVINADGEMNIGDNPFESTNVDGDEGIRYVNPVHHIQHVGGVDPIDGRN</sequence>
<dbReference type="Pfam" id="PF06067">
    <property type="entry name" value="DUF932"/>
    <property type="match status" value="1"/>
</dbReference>